<dbReference type="Proteomes" id="UP001302602">
    <property type="component" value="Unassembled WGS sequence"/>
</dbReference>
<evidence type="ECO:0000313" key="1">
    <source>
        <dbReference type="EMBL" id="KAK4127640.1"/>
    </source>
</evidence>
<dbReference type="EMBL" id="MU853224">
    <property type="protein sequence ID" value="KAK4127640.1"/>
    <property type="molecule type" value="Genomic_DNA"/>
</dbReference>
<sequence length="195" mass="20927">MYSMILCSPSPGTSWPESTISGCCQSLSSDTFLLIKYLSCRDSFAMNSVPIGILLTTEGELEGVRQHTRRDAVAVKRLLLGQLLAFLDGLLAGLLGIQGSAKAAGALLVHLGTRRDTVDGHEKQLLGLDLAKEMFDVVEDGDEHLLLGETEVNIVRVLVRTVVNDAVHIQLRGSVSRLWKREAGGASAMLGGART</sequence>
<proteinExistence type="predicted"/>
<comment type="caution">
    <text evidence="1">The sequence shown here is derived from an EMBL/GenBank/DDBJ whole genome shotgun (WGS) entry which is preliminary data.</text>
</comment>
<keyword evidence="2" id="KW-1185">Reference proteome</keyword>
<evidence type="ECO:0000313" key="2">
    <source>
        <dbReference type="Proteomes" id="UP001302602"/>
    </source>
</evidence>
<dbReference type="AlphaFoldDB" id="A0AAN6Z6M1"/>
<protein>
    <submittedName>
        <fullName evidence="1">Uncharacterized protein</fullName>
    </submittedName>
</protein>
<organism evidence="1 2">
    <name type="scientific">Parathielavia appendiculata</name>
    <dbReference type="NCBI Taxonomy" id="2587402"/>
    <lineage>
        <taxon>Eukaryota</taxon>
        <taxon>Fungi</taxon>
        <taxon>Dikarya</taxon>
        <taxon>Ascomycota</taxon>
        <taxon>Pezizomycotina</taxon>
        <taxon>Sordariomycetes</taxon>
        <taxon>Sordariomycetidae</taxon>
        <taxon>Sordariales</taxon>
        <taxon>Chaetomiaceae</taxon>
        <taxon>Parathielavia</taxon>
    </lineage>
</organism>
<accession>A0AAN6Z6M1</accession>
<gene>
    <name evidence="1" type="ORF">N657DRAFT_220882</name>
</gene>
<reference evidence="1" key="1">
    <citation type="journal article" date="2023" name="Mol. Phylogenet. Evol.">
        <title>Genome-scale phylogeny and comparative genomics of the fungal order Sordariales.</title>
        <authorList>
            <person name="Hensen N."/>
            <person name="Bonometti L."/>
            <person name="Westerberg I."/>
            <person name="Brannstrom I.O."/>
            <person name="Guillou S."/>
            <person name="Cros-Aarteil S."/>
            <person name="Calhoun S."/>
            <person name="Haridas S."/>
            <person name="Kuo A."/>
            <person name="Mondo S."/>
            <person name="Pangilinan J."/>
            <person name="Riley R."/>
            <person name="LaButti K."/>
            <person name="Andreopoulos B."/>
            <person name="Lipzen A."/>
            <person name="Chen C."/>
            <person name="Yan M."/>
            <person name="Daum C."/>
            <person name="Ng V."/>
            <person name="Clum A."/>
            <person name="Steindorff A."/>
            <person name="Ohm R.A."/>
            <person name="Martin F."/>
            <person name="Silar P."/>
            <person name="Natvig D.O."/>
            <person name="Lalanne C."/>
            <person name="Gautier V."/>
            <person name="Ament-Velasquez S.L."/>
            <person name="Kruys A."/>
            <person name="Hutchinson M.I."/>
            <person name="Powell A.J."/>
            <person name="Barry K."/>
            <person name="Miller A.N."/>
            <person name="Grigoriev I.V."/>
            <person name="Debuchy R."/>
            <person name="Gladieux P."/>
            <person name="Hiltunen Thoren M."/>
            <person name="Johannesson H."/>
        </authorList>
    </citation>
    <scope>NUCLEOTIDE SEQUENCE</scope>
    <source>
        <strain evidence="1">CBS 731.68</strain>
    </source>
</reference>
<name>A0AAN6Z6M1_9PEZI</name>
<dbReference type="RefSeq" id="XP_062651411.1">
    <property type="nucleotide sequence ID" value="XM_062786282.1"/>
</dbReference>
<dbReference type="GeneID" id="87823048"/>
<reference evidence="1" key="2">
    <citation type="submission" date="2023-05" db="EMBL/GenBank/DDBJ databases">
        <authorList>
            <consortium name="Lawrence Berkeley National Laboratory"/>
            <person name="Steindorff A."/>
            <person name="Hensen N."/>
            <person name="Bonometti L."/>
            <person name="Westerberg I."/>
            <person name="Brannstrom I.O."/>
            <person name="Guillou S."/>
            <person name="Cros-Aarteil S."/>
            <person name="Calhoun S."/>
            <person name="Haridas S."/>
            <person name="Kuo A."/>
            <person name="Mondo S."/>
            <person name="Pangilinan J."/>
            <person name="Riley R."/>
            <person name="Labutti K."/>
            <person name="Andreopoulos B."/>
            <person name="Lipzen A."/>
            <person name="Chen C."/>
            <person name="Yanf M."/>
            <person name="Daum C."/>
            <person name="Ng V."/>
            <person name="Clum A."/>
            <person name="Ohm R."/>
            <person name="Martin F."/>
            <person name="Silar P."/>
            <person name="Natvig D."/>
            <person name="Lalanne C."/>
            <person name="Gautier V."/>
            <person name="Ament-Velasquez S.L."/>
            <person name="Kruys A."/>
            <person name="Hutchinson M.I."/>
            <person name="Powell A.J."/>
            <person name="Barry K."/>
            <person name="Miller A.N."/>
            <person name="Grigoriev I.V."/>
            <person name="Debuchy R."/>
            <person name="Gladieux P."/>
            <person name="Thoren M.H."/>
            <person name="Johannesson H."/>
        </authorList>
    </citation>
    <scope>NUCLEOTIDE SEQUENCE</scope>
    <source>
        <strain evidence="1">CBS 731.68</strain>
    </source>
</reference>